<dbReference type="AlphaFoldDB" id="A0A6J6ZA13"/>
<reference evidence="1" key="1">
    <citation type="submission" date="2020-05" db="EMBL/GenBank/DDBJ databases">
        <authorList>
            <person name="Chiriac C."/>
            <person name="Salcher M."/>
            <person name="Ghai R."/>
            <person name="Kavagutti S V."/>
        </authorList>
    </citation>
    <scope>NUCLEOTIDE SEQUENCE</scope>
</reference>
<proteinExistence type="predicted"/>
<evidence type="ECO:0000313" key="1">
    <source>
        <dbReference type="EMBL" id="CAB4816406.1"/>
    </source>
</evidence>
<name>A0A6J6ZA13_9ZZZZ</name>
<sequence length="198" mass="21808">MTVKKKVPVKNKTSVIVNAGKDEDQDEAVAKKLTRPEVQASLTIQKLHPINDVNALTKILGQQTADVIDGSMVRPESMLLAQAHTLDALFNSLVMKGLDQTHTPHYEAFMKLAFKAQSQCRSTLQSLSDIKNPSVVYAKQANINNGNQQINNGVTAPRTQENKNYSNELLEHTHGKRLDTRAKSETIGAYSELEALAT</sequence>
<accession>A0A6J6ZA13</accession>
<protein>
    <submittedName>
        <fullName evidence="1">Unannotated protein</fullName>
    </submittedName>
</protein>
<gene>
    <name evidence="1" type="ORF">UFOPK3037_01707</name>
</gene>
<dbReference type="EMBL" id="CAFAAO010000041">
    <property type="protein sequence ID" value="CAB4816406.1"/>
    <property type="molecule type" value="Genomic_DNA"/>
</dbReference>
<organism evidence="1">
    <name type="scientific">freshwater metagenome</name>
    <dbReference type="NCBI Taxonomy" id="449393"/>
    <lineage>
        <taxon>unclassified sequences</taxon>
        <taxon>metagenomes</taxon>
        <taxon>ecological metagenomes</taxon>
    </lineage>
</organism>